<dbReference type="GO" id="GO:0097255">
    <property type="term" value="C:R2TP complex"/>
    <property type="evidence" value="ECO:0007669"/>
    <property type="project" value="TreeGrafter"/>
</dbReference>
<comment type="caution">
    <text evidence="4">The sequence shown here is derived from an EMBL/GenBank/DDBJ whole genome shotgun (WGS) entry which is preliminary data.</text>
</comment>
<accession>A0A4Y9ZVT3</accession>
<dbReference type="GO" id="GO:0005737">
    <property type="term" value="C:cytoplasm"/>
    <property type="evidence" value="ECO:0007669"/>
    <property type="project" value="TreeGrafter"/>
</dbReference>
<dbReference type="InterPro" id="IPR050734">
    <property type="entry name" value="PIH1/Kintoun_subfamily"/>
</dbReference>
<dbReference type="AlphaFoldDB" id="A0A4Y9ZVT3"/>
<feature type="domain" description="PIH1 N-terminal" evidence="3">
    <location>
        <begin position="53"/>
        <end position="173"/>
    </location>
</feature>
<dbReference type="Proteomes" id="UP000298061">
    <property type="component" value="Unassembled WGS sequence"/>
</dbReference>
<organism evidence="4 5">
    <name type="scientific">Hericium alpestre</name>
    <dbReference type="NCBI Taxonomy" id="135208"/>
    <lineage>
        <taxon>Eukaryota</taxon>
        <taxon>Fungi</taxon>
        <taxon>Dikarya</taxon>
        <taxon>Basidiomycota</taxon>
        <taxon>Agaricomycotina</taxon>
        <taxon>Agaricomycetes</taxon>
        <taxon>Russulales</taxon>
        <taxon>Hericiaceae</taxon>
        <taxon>Hericium</taxon>
    </lineage>
</organism>
<feature type="region of interest" description="Disordered" evidence="2">
    <location>
        <begin position="181"/>
        <end position="250"/>
    </location>
</feature>
<evidence type="ECO:0000313" key="4">
    <source>
        <dbReference type="EMBL" id="TFY78280.1"/>
    </source>
</evidence>
<evidence type="ECO:0000259" key="3">
    <source>
        <dbReference type="Pfam" id="PF08190"/>
    </source>
</evidence>
<reference evidence="4 5" key="1">
    <citation type="submission" date="2019-02" db="EMBL/GenBank/DDBJ databases">
        <title>Genome sequencing of the rare red list fungi Hericium alpestre (H. flagellum).</title>
        <authorList>
            <person name="Buettner E."/>
            <person name="Kellner H."/>
        </authorList>
    </citation>
    <scope>NUCLEOTIDE SEQUENCE [LARGE SCALE GENOMIC DNA]</scope>
    <source>
        <strain evidence="4 5">DSM 108284</strain>
    </source>
</reference>
<dbReference type="InterPro" id="IPR012981">
    <property type="entry name" value="PIH1_N"/>
</dbReference>
<dbReference type="STRING" id="135208.A0A4Y9ZVT3"/>
<evidence type="ECO:0000313" key="5">
    <source>
        <dbReference type="Proteomes" id="UP000298061"/>
    </source>
</evidence>
<dbReference type="GO" id="GO:0000492">
    <property type="term" value="P:box C/D snoRNP assembly"/>
    <property type="evidence" value="ECO:0007669"/>
    <property type="project" value="TreeGrafter"/>
</dbReference>
<dbReference type="Pfam" id="PF08190">
    <property type="entry name" value="PIH1"/>
    <property type="match status" value="1"/>
</dbReference>
<keyword evidence="5" id="KW-1185">Reference proteome</keyword>
<dbReference type="GO" id="GO:1990904">
    <property type="term" value="C:ribonucleoprotein complex"/>
    <property type="evidence" value="ECO:0007669"/>
    <property type="project" value="TreeGrafter"/>
</dbReference>
<protein>
    <recommendedName>
        <fullName evidence="3">PIH1 N-terminal domain-containing protein</fullName>
    </recommendedName>
</protein>
<proteinExistence type="inferred from homology"/>
<comment type="similarity">
    <text evidence="1">Belongs to the PIH1 family.</text>
</comment>
<evidence type="ECO:0000256" key="2">
    <source>
        <dbReference type="SAM" id="MobiDB-lite"/>
    </source>
</evidence>
<gene>
    <name evidence="4" type="ORF">EWM64_g5732</name>
</gene>
<sequence length="348" mass="37441">MSSTISVSLSPTPGFCIKTKASQTGTYKPRHTAAPADNALLEPKSSTSIPIPKGLKIFINIAWDKNVPPPPEGSEEAIQQAMQGKDRDELNPDEWFVPVIVSDGRQDKDKAGNSALVFSCIFNPSLKSRALKDLEFKIFLIELAIQRIEAQPGLSLSWDDIGTPNISSKGKIAPFDASLPAALFPGHEQPDSSASTKGKGRLIEELPPSGEIPPPDVKDASSKGKGKLIEEVDLPPAGGPSLSADAGDAKDTLGAPEWTWVQDGPHIRLTVAVPQLTREVIPRTTLDLGPRRILLHVPEQCLLDLDLSLSETALGKEQAVALKRARALDVDAAWAEWRVAERCIVIQA</sequence>
<dbReference type="PANTHER" id="PTHR22997">
    <property type="entry name" value="PIH1 DOMAIN-CONTAINING PROTEIN 1"/>
    <property type="match status" value="1"/>
</dbReference>
<dbReference type="EMBL" id="SFCI01000713">
    <property type="protein sequence ID" value="TFY78280.1"/>
    <property type="molecule type" value="Genomic_DNA"/>
</dbReference>
<feature type="compositionally biased region" description="Basic and acidic residues" evidence="2">
    <location>
        <begin position="216"/>
        <end position="230"/>
    </location>
</feature>
<evidence type="ECO:0000256" key="1">
    <source>
        <dbReference type="ARBA" id="ARBA00008511"/>
    </source>
</evidence>
<dbReference type="GO" id="GO:0006364">
    <property type="term" value="P:rRNA processing"/>
    <property type="evidence" value="ECO:0007669"/>
    <property type="project" value="TreeGrafter"/>
</dbReference>
<name>A0A4Y9ZVT3_9AGAM</name>
<dbReference type="OrthoDB" id="5135119at2759"/>
<dbReference type="PANTHER" id="PTHR22997:SF0">
    <property type="entry name" value="PIH1 DOMAIN-CONTAINING PROTEIN 1"/>
    <property type="match status" value="1"/>
</dbReference>